<organism evidence="1 2">
    <name type="scientific">Natrialba asiatica (strain ATCC 700177 / DSM 12278 / JCM 9576 / FERM P-10747 / NBRC 102637 / 172P1)</name>
    <dbReference type="NCBI Taxonomy" id="29540"/>
    <lineage>
        <taxon>Archaea</taxon>
        <taxon>Methanobacteriati</taxon>
        <taxon>Methanobacteriota</taxon>
        <taxon>Stenosarchaea group</taxon>
        <taxon>Halobacteria</taxon>
        <taxon>Halobacteriales</taxon>
        <taxon>Natrialbaceae</taxon>
        <taxon>Natrialba</taxon>
    </lineage>
</organism>
<dbReference type="Proteomes" id="UP000011554">
    <property type="component" value="Unassembled WGS sequence"/>
</dbReference>
<dbReference type="OrthoDB" id="205338at2157"/>
<accession>M0AFE3</accession>
<proteinExistence type="predicted"/>
<dbReference type="AlphaFoldDB" id="M0AFE3"/>
<sequence>MATESLETDYAGTFGVLCNHVSLFDVSTPDGWQLTYRGYDLTAWYHPSADVEIACKKHSEGWNIRIRDHQTGAYYRTLPTNATRWTAFEAVRAFFDGEPLMVDGAEDGLISFSDFRDK</sequence>
<keyword evidence="2" id="KW-1185">Reference proteome</keyword>
<evidence type="ECO:0000313" key="2">
    <source>
        <dbReference type="Proteomes" id="UP000011554"/>
    </source>
</evidence>
<dbReference type="EMBL" id="AOIO01000041">
    <property type="protein sequence ID" value="ELY97470.1"/>
    <property type="molecule type" value="Genomic_DNA"/>
</dbReference>
<dbReference type="RefSeq" id="WP_006111203.1">
    <property type="nucleotide sequence ID" value="NZ_AOIO01000041.1"/>
</dbReference>
<comment type="caution">
    <text evidence="1">The sequence shown here is derived from an EMBL/GenBank/DDBJ whole genome shotgun (WGS) entry which is preliminary data.</text>
</comment>
<gene>
    <name evidence="1" type="ORF">C481_20511</name>
</gene>
<evidence type="ECO:0000313" key="1">
    <source>
        <dbReference type="EMBL" id="ELY97470.1"/>
    </source>
</evidence>
<name>M0AFE3_NATA1</name>
<reference evidence="1 2" key="1">
    <citation type="journal article" date="2014" name="PLoS Genet.">
        <title>Phylogenetically driven sequencing of extremely halophilic archaea reveals strategies for static and dynamic osmo-response.</title>
        <authorList>
            <person name="Becker E.A."/>
            <person name="Seitzer P.M."/>
            <person name="Tritt A."/>
            <person name="Larsen D."/>
            <person name="Krusor M."/>
            <person name="Yao A.I."/>
            <person name="Wu D."/>
            <person name="Madern D."/>
            <person name="Eisen J.A."/>
            <person name="Darling A.E."/>
            <person name="Facciotti M.T."/>
        </authorList>
    </citation>
    <scope>NUCLEOTIDE SEQUENCE [LARGE SCALE GENOMIC DNA]</scope>
    <source>
        <strain evidence="1 2">DSM 12278</strain>
    </source>
</reference>
<protein>
    <submittedName>
        <fullName evidence="1">Uncharacterized protein</fullName>
    </submittedName>
</protein>
<dbReference type="PATRIC" id="fig|29540.5.peg.4163"/>